<evidence type="ECO:0000256" key="2">
    <source>
        <dbReference type="ARBA" id="ARBA00022840"/>
    </source>
</evidence>
<reference evidence="5" key="1">
    <citation type="journal article" date="2019" name="Philos. Trans. R. Soc. Lond., B, Biol. Sci.">
        <title>Targeted metagenomic recovery of four divergent viruses reveals shared and distinctive characteristics of giant viruses of marine eukaryotes.</title>
        <authorList>
            <person name="Needham D.M."/>
            <person name="Poirier C."/>
            <person name="Hehenberger E."/>
            <person name="Jimenez V."/>
            <person name="Swalwell J.E."/>
            <person name="Santoro A.E."/>
            <person name="Worden A.Z."/>
        </authorList>
    </citation>
    <scope>NUCLEOTIDE SEQUENCE</scope>
    <source>
        <strain evidence="5">OPacV-421</strain>
    </source>
</reference>
<dbReference type="PROSITE" id="PS00107">
    <property type="entry name" value="PROTEIN_KINASE_ATP"/>
    <property type="match status" value="1"/>
</dbReference>
<dbReference type="GO" id="GO:0004672">
    <property type="term" value="F:protein kinase activity"/>
    <property type="evidence" value="ECO:0007669"/>
    <property type="project" value="InterPro"/>
</dbReference>
<accession>A0A5J6VLI9</accession>
<dbReference type="GO" id="GO:0005524">
    <property type="term" value="F:ATP binding"/>
    <property type="evidence" value="ECO:0007669"/>
    <property type="project" value="UniProtKB-UniRule"/>
</dbReference>
<sequence>MFTFKPSSVLKTIQQCSFIQKNKPAYIEKYKIIKEIGKGHYGTIIKVEKNNKTYALKRIDKICKVNYEEPSLQVIKDHHEQCEYIVRFYKHLHVDKICYLVLELCEGIELFEYISIKSELSEYQSKKIIKMLSTAIQFLHNIHIVHRDIKPENIIVEYYPSNFDMIKKIKLCDFGLAKYLKDDFNTRMTTRLGTPYYMSPEVIHKNYNYLCDEWSIGVLLYILLCGYPPFNSEYDSVVMNKVKKKTVVFYKTEWEKYERSPCINIITSLLEFEDKRINVDTCLKDAWFNDISV</sequence>
<evidence type="ECO:0000256" key="3">
    <source>
        <dbReference type="PROSITE-ProRule" id="PRU10141"/>
    </source>
</evidence>
<feature type="domain" description="Protein kinase" evidence="4">
    <location>
        <begin position="30"/>
        <end position="288"/>
    </location>
</feature>
<dbReference type="PANTHER" id="PTHR24347">
    <property type="entry name" value="SERINE/THREONINE-PROTEIN KINASE"/>
    <property type="match status" value="1"/>
</dbReference>
<evidence type="ECO:0000256" key="1">
    <source>
        <dbReference type="ARBA" id="ARBA00022741"/>
    </source>
</evidence>
<organism evidence="5">
    <name type="scientific">Megaviridae environmental sample</name>
    <dbReference type="NCBI Taxonomy" id="1737588"/>
    <lineage>
        <taxon>Viruses</taxon>
        <taxon>Varidnaviria</taxon>
        <taxon>Bamfordvirae</taxon>
        <taxon>Nucleocytoviricota</taxon>
        <taxon>Megaviricetes</taxon>
        <taxon>Imitervirales</taxon>
        <taxon>Mimiviridae</taxon>
        <taxon>environmental samples</taxon>
    </lineage>
</organism>
<dbReference type="Pfam" id="PF00069">
    <property type="entry name" value="Pkinase"/>
    <property type="match status" value="1"/>
</dbReference>
<dbReference type="InterPro" id="IPR000719">
    <property type="entry name" value="Prot_kinase_dom"/>
</dbReference>
<dbReference type="SMART" id="SM00220">
    <property type="entry name" value="S_TKc"/>
    <property type="match status" value="1"/>
</dbReference>
<evidence type="ECO:0000259" key="4">
    <source>
        <dbReference type="PROSITE" id="PS50011"/>
    </source>
</evidence>
<dbReference type="PROSITE" id="PS50011">
    <property type="entry name" value="PROTEIN_KINASE_DOM"/>
    <property type="match status" value="1"/>
</dbReference>
<dbReference type="InterPro" id="IPR011009">
    <property type="entry name" value="Kinase-like_dom_sf"/>
</dbReference>
<evidence type="ECO:0000313" key="5">
    <source>
        <dbReference type="EMBL" id="QFG75012.1"/>
    </source>
</evidence>
<keyword evidence="2 3" id="KW-0067">ATP-binding</keyword>
<dbReference type="InterPro" id="IPR008271">
    <property type="entry name" value="Ser/Thr_kinase_AS"/>
</dbReference>
<dbReference type="InterPro" id="IPR017441">
    <property type="entry name" value="Protein_kinase_ATP_BS"/>
</dbReference>
<keyword evidence="5" id="KW-0418">Kinase</keyword>
<feature type="binding site" evidence="3">
    <location>
        <position position="57"/>
    </location>
    <ligand>
        <name>ATP</name>
        <dbReference type="ChEBI" id="CHEBI:30616"/>
    </ligand>
</feature>
<dbReference type="Gene3D" id="1.10.510.10">
    <property type="entry name" value="Transferase(Phosphotransferase) domain 1"/>
    <property type="match status" value="1"/>
</dbReference>
<proteinExistence type="predicted"/>
<keyword evidence="1 3" id="KW-0547">Nucleotide-binding</keyword>
<protein>
    <submittedName>
        <fullName evidence="5">Protein kinase domain protein</fullName>
    </submittedName>
</protein>
<dbReference type="SUPFAM" id="SSF56112">
    <property type="entry name" value="Protein kinase-like (PK-like)"/>
    <property type="match status" value="1"/>
</dbReference>
<dbReference type="EMBL" id="MN448296">
    <property type="protein sequence ID" value="QFG75012.1"/>
    <property type="molecule type" value="Genomic_DNA"/>
</dbReference>
<name>A0A5J6VLI9_9VIRU</name>
<dbReference type="PROSITE" id="PS00108">
    <property type="entry name" value="PROTEIN_KINASE_ST"/>
    <property type="match status" value="1"/>
</dbReference>
<keyword evidence="5" id="KW-0808">Transferase</keyword>